<protein>
    <submittedName>
        <fullName evidence="1">Uncharacterized protein</fullName>
    </submittedName>
</protein>
<dbReference type="Proteomes" id="UP000290439">
    <property type="component" value="Chromosome"/>
</dbReference>
<organism evidence="1 2">
    <name type="scientific">Nocardia cyriacigeorgica</name>
    <dbReference type="NCBI Taxonomy" id="135487"/>
    <lineage>
        <taxon>Bacteria</taxon>
        <taxon>Bacillati</taxon>
        <taxon>Actinomycetota</taxon>
        <taxon>Actinomycetes</taxon>
        <taxon>Mycobacteriales</taxon>
        <taxon>Nocardiaceae</taxon>
        <taxon>Nocardia</taxon>
    </lineage>
</organism>
<accession>A0A4U8VUS9</accession>
<evidence type="ECO:0000313" key="2">
    <source>
        <dbReference type="Proteomes" id="UP000290439"/>
    </source>
</evidence>
<proteinExistence type="predicted"/>
<evidence type="ECO:0000313" key="1">
    <source>
        <dbReference type="EMBL" id="VFA97042.1"/>
    </source>
</evidence>
<dbReference type="EMBL" id="LR215973">
    <property type="protein sequence ID" value="VFA97042.1"/>
    <property type="molecule type" value="Genomic_DNA"/>
</dbReference>
<dbReference type="RefSeq" id="WP_130916030.1">
    <property type="nucleotide sequence ID" value="NZ_JADLPK010000015.1"/>
</dbReference>
<dbReference type="AlphaFoldDB" id="A0A4U8VUS9"/>
<reference evidence="1 2" key="1">
    <citation type="submission" date="2019-02" db="EMBL/GenBank/DDBJ databases">
        <authorList>
            <consortium name="Pathogen Informatics"/>
        </authorList>
    </citation>
    <scope>NUCLEOTIDE SEQUENCE [LARGE SCALE GENOMIC DNA]</scope>
    <source>
        <strain evidence="1 2">3012STDY6756504</strain>
    </source>
</reference>
<name>A0A4U8VUS9_9NOCA</name>
<gene>
    <name evidence="1" type="ORF">NCTC10797_00798</name>
</gene>
<sequence length="67" mass="7599">MRSNRVFDDRLKALDRATDGLLALDLTQASPADLAELQQRVESRTRNLAGFITRVVAHRHRPGDRTE</sequence>